<dbReference type="EMBL" id="SDWV01000013">
    <property type="protein sequence ID" value="RYC09589.1"/>
    <property type="molecule type" value="Genomic_DNA"/>
</dbReference>
<name>A0A4Q2SZ78_9ACTN</name>
<evidence type="ECO:0000313" key="1">
    <source>
        <dbReference type="EMBL" id="RYC09589.1"/>
    </source>
</evidence>
<comment type="caution">
    <text evidence="1">The sequence shown here is derived from an EMBL/GenBank/DDBJ whole genome shotgun (WGS) entry which is preliminary data.</text>
</comment>
<dbReference type="RefSeq" id="WP_129427432.1">
    <property type="nucleotide sequence ID" value="NZ_SDWV01000013.1"/>
</dbReference>
<organism evidence="1 2">
    <name type="scientific">Nocardioides zhouii</name>
    <dbReference type="NCBI Taxonomy" id="1168729"/>
    <lineage>
        <taxon>Bacteria</taxon>
        <taxon>Bacillati</taxon>
        <taxon>Actinomycetota</taxon>
        <taxon>Actinomycetes</taxon>
        <taxon>Propionibacteriales</taxon>
        <taxon>Nocardioidaceae</taxon>
        <taxon>Nocardioides</taxon>
    </lineage>
</organism>
<dbReference type="OrthoDB" id="3783476at2"/>
<dbReference type="Proteomes" id="UP000291101">
    <property type="component" value="Unassembled WGS sequence"/>
</dbReference>
<keyword evidence="2" id="KW-1185">Reference proteome</keyword>
<reference evidence="1 2" key="1">
    <citation type="submission" date="2019-01" db="EMBL/GenBank/DDBJ databases">
        <title>Novel species of Nocardioides.</title>
        <authorList>
            <person name="Liu Q."/>
            <person name="X Y.-H."/>
        </authorList>
    </citation>
    <scope>NUCLEOTIDE SEQUENCE [LARGE SCALE GENOMIC DNA]</scope>
    <source>
        <strain evidence="1 2">HLT2-9</strain>
    </source>
</reference>
<dbReference type="AlphaFoldDB" id="A0A4Q2SZ78"/>
<proteinExistence type="predicted"/>
<evidence type="ECO:0000313" key="2">
    <source>
        <dbReference type="Proteomes" id="UP000291101"/>
    </source>
</evidence>
<protein>
    <submittedName>
        <fullName evidence="1">Uncharacterized protein</fullName>
    </submittedName>
</protein>
<gene>
    <name evidence="1" type="ORF">EUA94_13635</name>
</gene>
<accession>A0A4Q2SZ78</accession>
<sequence length="248" mass="25461">MSSRRSVRQLLVAVLLGVLVGGGLMAVTPAGAEVSSAVATNWKKIWKKNLKPLADKRYYTKAQSDTKYATKAESAAGDAASQAASNAATDAKLSGYYKKAETDAKYAAAGSSYSKAEIDAKFAPLVNSVAASAGGDQSVALGVPQVVRSVSIMPPSNGTVLVSNNAYVINTSAGSATSRCNLTTGTGIDFNFLQYAVIADPGATEVIAGTRGFAATKGVLLTVNLVCEQFSATADLRDSSMIAIFAPS</sequence>